<keyword evidence="2" id="KW-1185">Reference proteome</keyword>
<comment type="caution">
    <text evidence="1">The sequence shown here is derived from an EMBL/GenBank/DDBJ whole genome shotgun (WGS) entry which is preliminary data.</text>
</comment>
<dbReference type="EMBL" id="NIZW01000008">
    <property type="protein sequence ID" value="PHQ35141.1"/>
    <property type="molecule type" value="Genomic_DNA"/>
</dbReference>
<evidence type="ECO:0000313" key="1">
    <source>
        <dbReference type="EMBL" id="PHQ35141.1"/>
    </source>
</evidence>
<proteinExistence type="predicted"/>
<reference evidence="1 2" key="1">
    <citation type="submission" date="2017-06" db="EMBL/GenBank/DDBJ databases">
        <title>Description of Rhodopirellula bahusiensis sp. nov.</title>
        <authorList>
            <person name="Kizina J."/>
            <person name="Harder J."/>
        </authorList>
    </citation>
    <scope>NUCLEOTIDE SEQUENCE [LARGE SCALE GENOMIC DNA]</scope>
    <source>
        <strain evidence="1 2">SWK21</strain>
    </source>
</reference>
<accession>A0A2G1W803</accession>
<dbReference type="Proteomes" id="UP000225740">
    <property type="component" value="Unassembled WGS sequence"/>
</dbReference>
<organism evidence="1 2">
    <name type="scientific">Rhodopirellula bahusiensis</name>
    <dbReference type="NCBI Taxonomy" id="2014065"/>
    <lineage>
        <taxon>Bacteria</taxon>
        <taxon>Pseudomonadati</taxon>
        <taxon>Planctomycetota</taxon>
        <taxon>Planctomycetia</taxon>
        <taxon>Pirellulales</taxon>
        <taxon>Pirellulaceae</taxon>
        <taxon>Rhodopirellula</taxon>
    </lineage>
</organism>
<sequence length="84" mass="9027">MINTDGLKAIDFDQCGNVFLQLVFIATTCSLRITTDASQSNDWAMNRGSSLAIGGTKDSSESFVFSTLVRSHRLSSVALALPNL</sequence>
<protein>
    <submittedName>
        <fullName evidence="1">Uncharacterized protein</fullName>
    </submittedName>
</protein>
<name>A0A2G1W803_9BACT</name>
<gene>
    <name evidence="1" type="ORF">CEE69_12035</name>
</gene>
<dbReference type="AlphaFoldDB" id="A0A2G1W803"/>
<evidence type="ECO:0000313" key="2">
    <source>
        <dbReference type="Proteomes" id="UP000225740"/>
    </source>
</evidence>